<dbReference type="InterPro" id="IPR050428">
    <property type="entry name" value="TCS_sensor_his_kinase"/>
</dbReference>
<evidence type="ECO:0000259" key="11">
    <source>
        <dbReference type="PROSITE" id="PS50109"/>
    </source>
</evidence>
<evidence type="ECO:0000256" key="4">
    <source>
        <dbReference type="ARBA" id="ARBA00022553"/>
    </source>
</evidence>
<proteinExistence type="predicted"/>
<dbReference type="CDD" id="cd00082">
    <property type="entry name" value="HisKA"/>
    <property type="match status" value="1"/>
</dbReference>
<keyword evidence="10" id="KW-0472">Membrane</keyword>
<dbReference type="Pfam" id="PF00512">
    <property type="entry name" value="HisKA"/>
    <property type="match status" value="1"/>
</dbReference>
<dbReference type="SUPFAM" id="SSF47384">
    <property type="entry name" value="Homodimeric domain of signal transducing histidine kinase"/>
    <property type="match status" value="1"/>
</dbReference>
<comment type="catalytic activity">
    <reaction evidence="1">
        <text>ATP + protein L-histidine = ADP + protein N-phospho-L-histidine.</text>
        <dbReference type="EC" id="2.7.13.3"/>
    </reaction>
</comment>
<evidence type="ECO:0000256" key="3">
    <source>
        <dbReference type="ARBA" id="ARBA00012438"/>
    </source>
</evidence>
<dbReference type="Gene3D" id="1.10.287.130">
    <property type="match status" value="1"/>
</dbReference>
<keyword evidence="6 10" id="KW-0812">Transmembrane</keyword>
<sequence length="424" mass="46751">MREGRRHSLGRRLILIYGLVSLLTGALVLGLSNFSLNRLEMSLQEIDMGIAIERVREEVANGGEGRPGRFFVGAPGSQRFPADLRPLAPGFYKLMRGQRLWHVRVLDEDNQRFLLMRDYTDYEHTQTTLVMVGLISLGGLVVLAVLLGLVTTRRLVRPIERLAARMTMRASLPPCSRLATDFPANEIGTVARAFDETYNHLELALQRERLFTADVGHELRTPMMAALSACEVLRDEEPLSAPADAQLQRIEASIQDMRQRLDTYLMLARGEGDCLGFPHASLAQAVDEQWQGSCERAQRLGLAPRLEHLPGATTPPTYPLPLLRTVLGNLLRNALQYAGTGSELLIRVGDTWAEVQDSGPGVPAHQHEAIFLPFTRGTQPSVDNLGLGLSLVKRICLSQGWAISVLSPPGGPTCFRLDCAPALQ</sequence>
<dbReference type="KEGG" id="pez:HWQ56_06110"/>
<dbReference type="SMART" id="SM00387">
    <property type="entry name" value="HATPase_c"/>
    <property type="match status" value="1"/>
</dbReference>
<keyword evidence="9" id="KW-0902">Two-component regulatory system</keyword>
<evidence type="ECO:0000256" key="8">
    <source>
        <dbReference type="ARBA" id="ARBA00022989"/>
    </source>
</evidence>
<dbReference type="EMBL" id="CP056030">
    <property type="protein sequence ID" value="QKZ07613.1"/>
    <property type="molecule type" value="Genomic_DNA"/>
</dbReference>
<keyword evidence="8 10" id="KW-1133">Transmembrane helix</keyword>
<feature type="domain" description="HAMP" evidence="12">
    <location>
        <begin position="153"/>
        <end position="206"/>
    </location>
</feature>
<dbReference type="Gene3D" id="6.10.340.10">
    <property type="match status" value="1"/>
</dbReference>
<evidence type="ECO:0000313" key="14">
    <source>
        <dbReference type="Proteomes" id="UP000509568"/>
    </source>
</evidence>
<dbReference type="AlphaFoldDB" id="A0A7D5DAV0"/>
<dbReference type="InterPro" id="IPR003594">
    <property type="entry name" value="HATPase_dom"/>
</dbReference>
<dbReference type="GO" id="GO:0000155">
    <property type="term" value="F:phosphorelay sensor kinase activity"/>
    <property type="evidence" value="ECO:0007669"/>
    <property type="project" value="InterPro"/>
</dbReference>
<dbReference type="SUPFAM" id="SSF55874">
    <property type="entry name" value="ATPase domain of HSP90 chaperone/DNA topoisomerase II/histidine kinase"/>
    <property type="match status" value="1"/>
</dbReference>
<evidence type="ECO:0000256" key="6">
    <source>
        <dbReference type="ARBA" id="ARBA00022692"/>
    </source>
</evidence>
<accession>A0A7D5DAV0</accession>
<keyword evidence="14" id="KW-1185">Reference proteome</keyword>
<dbReference type="PANTHER" id="PTHR45436:SF16">
    <property type="entry name" value="HISTIDINE KINASE"/>
    <property type="match status" value="1"/>
</dbReference>
<keyword evidence="5" id="KW-0808">Transferase</keyword>
<dbReference type="EC" id="2.7.13.3" evidence="3"/>
<dbReference type="InterPro" id="IPR036890">
    <property type="entry name" value="HATPase_C_sf"/>
</dbReference>
<keyword evidence="7 13" id="KW-0418">Kinase</keyword>
<feature type="transmembrane region" description="Helical" evidence="10">
    <location>
        <begin position="12"/>
        <end position="32"/>
    </location>
</feature>
<feature type="transmembrane region" description="Helical" evidence="10">
    <location>
        <begin position="129"/>
        <end position="151"/>
    </location>
</feature>
<dbReference type="InterPro" id="IPR003661">
    <property type="entry name" value="HisK_dim/P_dom"/>
</dbReference>
<evidence type="ECO:0000256" key="2">
    <source>
        <dbReference type="ARBA" id="ARBA00004370"/>
    </source>
</evidence>
<feature type="domain" description="Histidine kinase" evidence="11">
    <location>
        <begin position="214"/>
        <end position="423"/>
    </location>
</feature>
<evidence type="ECO:0000256" key="5">
    <source>
        <dbReference type="ARBA" id="ARBA00022679"/>
    </source>
</evidence>
<dbReference type="SMART" id="SM00388">
    <property type="entry name" value="HisKA"/>
    <property type="match status" value="1"/>
</dbReference>
<name>A0A7D5DAV0_9PSED</name>
<dbReference type="Proteomes" id="UP000509568">
    <property type="component" value="Chromosome"/>
</dbReference>
<protein>
    <recommendedName>
        <fullName evidence="3">histidine kinase</fullName>
        <ecNumber evidence="3">2.7.13.3</ecNumber>
    </recommendedName>
</protein>
<reference evidence="13 14" key="1">
    <citation type="submission" date="2020-06" db="EMBL/GenBank/DDBJ databases">
        <title>Pseudomonas eucalypticola sp. nov., an endophyte of Eucalyptus dunnii leaves with biocontrol ability of eucalyptus leaf blight.</title>
        <authorList>
            <person name="Liu Y."/>
            <person name="Song Z."/>
            <person name="Zeng H."/>
            <person name="Lu M."/>
            <person name="Wang X."/>
            <person name="Lian X."/>
            <person name="Zhang Q."/>
        </authorList>
    </citation>
    <scope>NUCLEOTIDE SEQUENCE [LARGE SCALE GENOMIC DNA]</scope>
    <source>
        <strain evidence="13 14">NP-1</strain>
    </source>
</reference>
<dbReference type="GO" id="GO:0005886">
    <property type="term" value="C:plasma membrane"/>
    <property type="evidence" value="ECO:0007669"/>
    <property type="project" value="TreeGrafter"/>
</dbReference>
<dbReference type="Gene3D" id="3.30.565.10">
    <property type="entry name" value="Histidine kinase-like ATPase, C-terminal domain"/>
    <property type="match status" value="1"/>
</dbReference>
<dbReference type="PROSITE" id="PS50109">
    <property type="entry name" value="HIS_KIN"/>
    <property type="match status" value="1"/>
</dbReference>
<comment type="subcellular location">
    <subcellularLocation>
        <location evidence="2">Membrane</location>
    </subcellularLocation>
</comment>
<gene>
    <name evidence="13" type="ORF">HWQ56_06110</name>
</gene>
<dbReference type="SMART" id="SM00304">
    <property type="entry name" value="HAMP"/>
    <property type="match status" value="1"/>
</dbReference>
<evidence type="ECO:0000256" key="10">
    <source>
        <dbReference type="SAM" id="Phobius"/>
    </source>
</evidence>
<evidence type="ECO:0000256" key="1">
    <source>
        <dbReference type="ARBA" id="ARBA00000085"/>
    </source>
</evidence>
<organism evidence="13 14">
    <name type="scientific">Pseudomonas eucalypticola</name>
    <dbReference type="NCBI Taxonomy" id="2599595"/>
    <lineage>
        <taxon>Bacteria</taxon>
        <taxon>Pseudomonadati</taxon>
        <taxon>Pseudomonadota</taxon>
        <taxon>Gammaproteobacteria</taxon>
        <taxon>Pseudomonadales</taxon>
        <taxon>Pseudomonadaceae</taxon>
        <taxon>Pseudomonas</taxon>
    </lineage>
</organism>
<evidence type="ECO:0000313" key="13">
    <source>
        <dbReference type="EMBL" id="QKZ07613.1"/>
    </source>
</evidence>
<dbReference type="PANTHER" id="PTHR45436">
    <property type="entry name" value="SENSOR HISTIDINE KINASE YKOH"/>
    <property type="match status" value="1"/>
</dbReference>
<dbReference type="InterPro" id="IPR005467">
    <property type="entry name" value="His_kinase_dom"/>
</dbReference>
<keyword evidence="4" id="KW-0597">Phosphoprotein</keyword>
<evidence type="ECO:0000256" key="7">
    <source>
        <dbReference type="ARBA" id="ARBA00022777"/>
    </source>
</evidence>
<evidence type="ECO:0000259" key="12">
    <source>
        <dbReference type="PROSITE" id="PS50885"/>
    </source>
</evidence>
<dbReference type="Pfam" id="PF02518">
    <property type="entry name" value="HATPase_c"/>
    <property type="match status" value="1"/>
</dbReference>
<dbReference type="InterPro" id="IPR003660">
    <property type="entry name" value="HAMP_dom"/>
</dbReference>
<dbReference type="PROSITE" id="PS50885">
    <property type="entry name" value="HAMP"/>
    <property type="match status" value="1"/>
</dbReference>
<evidence type="ECO:0000256" key="9">
    <source>
        <dbReference type="ARBA" id="ARBA00023012"/>
    </source>
</evidence>
<dbReference type="InterPro" id="IPR036097">
    <property type="entry name" value="HisK_dim/P_sf"/>
</dbReference>